<keyword evidence="1" id="KW-1134">Transmembrane beta strand</keyword>
<keyword evidence="3" id="KW-0998">Cell outer membrane</keyword>
<evidence type="ECO:0000259" key="6">
    <source>
        <dbReference type="Pfam" id="PF08479"/>
    </source>
</evidence>
<dbReference type="AlphaFoldDB" id="A0A2N7U1P8"/>
<evidence type="ECO:0000259" key="7">
    <source>
        <dbReference type="Pfam" id="PF17287"/>
    </source>
</evidence>
<evidence type="ECO:0000313" key="9">
    <source>
        <dbReference type="Proteomes" id="UP000235803"/>
    </source>
</evidence>
<dbReference type="InterPro" id="IPR051544">
    <property type="entry name" value="TPS_OM_transporter"/>
</dbReference>
<feature type="compositionally biased region" description="Gly residues" evidence="4">
    <location>
        <begin position="1"/>
        <end position="10"/>
    </location>
</feature>
<evidence type="ECO:0000256" key="3">
    <source>
        <dbReference type="ARBA" id="ARBA00023237"/>
    </source>
</evidence>
<dbReference type="PANTHER" id="PTHR34597:SF3">
    <property type="entry name" value="OUTER MEMBRANE TRANSPORTER CDIB"/>
    <property type="match status" value="1"/>
</dbReference>
<dbReference type="Pfam" id="PF08479">
    <property type="entry name" value="POTRA_2"/>
    <property type="match status" value="1"/>
</dbReference>
<evidence type="ECO:0000256" key="2">
    <source>
        <dbReference type="ARBA" id="ARBA00022692"/>
    </source>
</evidence>
<keyword evidence="1" id="KW-0472">Membrane</keyword>
<evidence type="ECO:0008006" key="10">
    <source>
        <dbReference type="Google" id="ProtNLM"/>
    </source>
</evidence>
<dbReference type="PIRSF" id="PIRSF029745">
    <property type="entry name" value="FhaC"/>
    <property type="match status" value="1"/>
</dbReference>
<name>A0A2N7U1P8_9GAMM</name>
<feature type="domain" description="Haemolysin activator HlyB C-terminal" evidence="5">
    <location>
        <begin position="240"/>
        <end position="554"/>
    </location>
</feature>
<organism evidence="8 9">
    <name type="scientific">Billgrantia endophytica</name>
    <dbReference type="NCBI Taxonomy" id="2033802"/>
    <lineage>
        <taxon>Bacteria</taxon>
        <taxon>Pseudomonadati</taxon>
        <taxon>Pseudomonadota</taxon>
        <taxon>Gammaproteobacteria</taxon>
        <taxon>Oceanospirillales</taxon>
        <taxon>Halomonadaceae</taxon>
        <taxon>Billgrantia</taxon>
    </lineage>
</organism>
<dbReference type="Gene3D" id="2.40.160.50">
    <property type="entry name" value="membrane protein fhac: a member of the omp85/tpsb transporter family"/>
    <property type="match status" value="1"/>
</dbReference>
<dbReference type="EMBL" id="PNRF01000028">
    <property type="protein sequence ID" value="PMR74359.1"/>
    <property type="molecule type" value="Genomic_DNA"/>
</dbReference>
<keyword evidence="2" id="KW-0812">Transmembrane</keyword>
<dbReference type="Pfam" id="PF03865">
    <property type="entry name" value="ShlB"/>
    <property type="match status" value="1"/>
</dbReference>
<dbReference type="InterPro" id="IPR013686">
    <property type="entry name" value="Polypept-transport_assoc_ShlB"/>
</dbReference>
<feature type="domain" description="ShlB POTRA" evidence="7">
    <location>
        <begin position="181"/>
        <end position="235"/>
    </location>
</feature>
<dbReference type="Proteomes" id="UP000235803">
    <property type="component" value="Unassembled WGS sequence"/>
</dbReference>
<protein>
    <recommendedName>
        <fullName evidence="10">ShlB/FhaC/HecB family hemolysin secretion/activation protein</fullName>
    </recommendedName>
</protein>
<feature type="domain" description="Polypeptide-transport-associated ShlB-type" evidence="6">
    <location>
        <begin position="131"/>
        <end position="180"/>
    </location>
</feature>
<keyword evidence="9" id="KW-1185">Reference proteome</keyword>
<dbReference type="OrthoDB" id="290122at2"/>
<evidence type="ECO:0000256" key="4">
    <source>
        <dbReference type="SAM" id="MobiDB-lite"/>
    </source>
</evidence>
<dbReference type="GO" id="GO:0098046">
    <property type="term" value="C:type V protein secretion system complex"/>
    <property type="evidence" value="ECO:0007669"/>
    <property type="project" value="TreeGrafter"/>
</dbReference>
<dbReference type="InterPro" id="IPR027282">
    <property type="entry name" value="TPS"/>
</dbReference>
<gene>
    <name evidence="8" type="ORF">C1H69_13990</name>
</gene>
<proteinExistence type="predicted"/>
<evidence type="ECO:0000256" key="1">
    <source>
        <dbReference type="ARBA" id="ARBA00022452"/>
    </source>
</evidence>
<comment type="caution">
    <text evidence="8">The sequence shown here is derived from an EMBL/GenBank/DDBJ whole genome shotgun (WGS) entry which is preliminary data.</text>
</comment>
<evidence type="ECO:0000259" key="5">
    <source>
        <dbReference type="Pfam" id="PF03865"/>
    </source>
</evidence>
<dbReference type="InterPro" id="IPR035251">
    <property type="entry name" value="ShlB_POTRA"/>
</dbReference>
<dbReference type="InterPro" id="IPR005565">
    <property type="entry name" value="Hemolysn_activator_HlyB_C"/>
</dbReference>
<dbReference type="Gene3D" id="3.10.20.310">
    <property type="entry name" value="membrane protein fhac"/>
    <property type="match status" value="1"/>
</dbReference>
<dbReference type="GO" id="GO:0008320">
    <property type="term" value="F:protein transmembrane transporter activity"/>
    <property type="evidence" value="ECO:0007669"/>
    <property type="project" value="TreeGrafter"/>
</dbReference>
<reference evidence="8 9" key="1">
    <citation type="submission" date="2018-01" db="EMBL/GenBank/DDBJ databases">
        <title>Halomonas endophytica sp. nov., isolated from storage liquid in the stems of Populus euphratica.</title>
        <authorList>
            <person name="Chen C."/>
        </authorList>
    </citation>
    <scope>NUCLEOTIDE SEQUENCE [LARGE SCALE GENOMIC DNA]</scope>
    <source>
        <strain evidence="8 9">MC28</strain>
    </source>
</reference>
<evidence type="ECO:0000313" key="8">
    <source>
        <dbReference type="EMBL" id="PMR74359.1"/>
    </source>
</evidence>
<dbReference type="Pfam" id="PF17287">
    <property type="entry name" value="POTRA_3"/>
    <property type="match status" value="1"/>
</dbReference>
<dbReference type="GO" id="GO:0046819">
    <property type="term" value="P:protein secretion by the type V secretion system"/>
    <property type="evidence" value="ECO:0007669"/>
    <property type="project" value="TreeGrafter"/>
</dbReference>
<sequence>MPVCRGGVGSQGDRALSATNTKHSSARGIGWLSFPLLLLGGVIGSVGAQAQTPPADDELLRQRERDRALQERQETVPDVRLSVPLETVGRFPDQESPCFVIDTLAWQGEDLQRFPWLDAAVAGDGADDTPIGRCLGTQGVNLVVQRAQNALIERGFVTSRVLVEPQDLSDGTLTLTLLPGRIASLRVADPDRPHASLRNAVPARPGDILNLRDIEQALENFQSLPSVDVDIQIAPADEPGSSDLVIDYAQGFPLRPGWSLDNGGSDATGRYLNGVTVAYDNPLGINDLFYAYLGKDLGGGDSGRRGNKSRTLHYAVPWGYWRLAATASDHDYHQTVVGAFEDYVYSGTSRTLRAGLSRVIHRDASRKTSFDLAGFQRQSRNYIDDLEIEVQRRNVGGWEAGVAHREFLGRAVLDLGLGYQRGTGAFGARPAPEEPFGDGTSRFQIVTSNADLDLPFQLGEQRLHYRGHWRMQRNLTPLSPLERFSIGSRYTVRGFHDTSLSAERGWLVRNELEAPLGNSAQRLYAALDHGHVGGPSTEWLLGTQLTGAAVGLRGALLRHLHYDVFVATPVKKPDGFRSDGHDVGLSVNLVF</sequence>
<accession>A0A2N7U1P8</accession>
<feature type="region of interest" description="Disordered" evidence="4">
    <location>
        <begin position="1"/>
        <end position="20"/>
    </location>
</feature>
<dbReference type="PANTHER" id="PTHR34597">
    <property type="entry name" value="SLR1661 PROTEIN"/>
    <property type="match status" value="1"/>
</dbReference>